<organism evidence="3 4">
    <name type="scientific">Argiope bruennichi</name>
    <name type="common">Wasp spider</name>
    <name type="synonym">Aranea bruennichi</name>
    <dbReference type="NCBI Taxonomy" id="94029"/>
    <lineage>
        <taxon>Eukaryota</taxon>
        <taxon>Metazoa</taxon>
        <taxon>Ecdysozoa</taxon>
        <taxon>Arthropoda</taxon>
        <taxon>Chelicerata</taxon>
        <taxon>Arachnida</taxon>
        <taxon>Araneae</taxon>
        <taxon>Araneomorphae</taxon>
        <taxon>Entelegynae</taxon>
        <taxon>Araneoidea</taxon>
        <taxon>Araneidae</taxon>
        <taxon>Argiope</taxon>
    </lineage>
</organism>
<dbReference type="CDD" id="cd01650">
    <property type="entry name" value="RT_nLTR_like"/>
    <property type="match status" value="1"/>
</dbReference>
<feature type="region of interest" description="Disordered" evidence="1">
    <location>
        <begin position="239"/>
        <end position="261"/>
    </location>
</feature>
<dbReference type="InterPro" id="IPR043502">
    <property type="entry name" value="DNA/RNA_pol_sf"/>
</dbReference>
<name>A0A8T0FG78_ARGBR</name>
<protein>
    <submittedName>
        <fullName evidence="3">Retrovirus-related Pol polyprotein type-2 like protein</fullName>
    </submittedName>
</protein>
<dbReference type="InterPro" id="IPR000477">
    <property type="entry name" value="RT_dom"/>
</dbReference>
<dbReference type="SUPFAM" id="SSF56672">
    <property type="entry name" value="DNA/RNA polymerases"/>
    <property type="match status" value="1"/>
</dbReference>
<dbReference type="InterPro" id="IPR025476">
    <property type="entry name" value="Helitron_helicase-like"/>
</dbReference>
<proteinExistence type="predicted"/>
<accession>A0A8T0FG78</accession>
<dbReference type="EMBL" id="JABXBU010000012">
    <property type="protein sequence ID" value="KAF8789405.1"/>
    <property type="molecule type" value="Genomic_DNA"/>
</dbReference>
<dbReference type="Proteomes" id="UP000807504">
    <property type="component" value="Unassembled WGS sequence"/>
</dbReference>
<keyword evidence="4" id="KW-1185">Reference proteome</keyword>
<dbReference type="PROSITE" id="PS50878">
    <property type="entry name" value="RT_POL"/>
    <property type="match status" value="1"/>
</dbReference>
<reference evidence="3" key="1">
    <citation type="journal article" date="2020" name="bioRxiv">
        <title>Chromosome-level reference genome of the European wasp spider Argiope bruennichi: a resource for studies on range expansion and evolutionary adaptation.</title>
        <authorList>
            <person name="Sheffer M.M."/>
            <person name="Hoppe A."/>
            <person name="Krehenwinkel H."/>
            <person name="Uhl G."/>
            <person name="Kuss A.W."/>
            <person name="Jensen L."/>
            <person name="Jensen C."/>
            <person name="Gillespie R.G."/>
            <person name="Hoff K.J."/>
            <person name="Prost S."/>
        </authorList>
    </citation>
    <scope>NUCLEOTIDE SEQUENCE</scope>
</reference>
<evidence type="ECO:0000259" key="2">
    <source>
        <dbReference type="PROSITE" id="PS50878"/>
    </source>
</evidence>
<dbReference type="AlphaFoldDB" id="A0A8T0FG78"/>
<evidence type="ECO:0000256" key="1">
    <source>
        <dbReference type="SAM" id="MobiDB-lite"/>
    </source>
</evidence>
<dbReference type="Pfam" id="PF00078">
    <property type="entry name" value="RVT_1"/>
    <property type="match status" value="1"/>
</dbReference>
<dbReference type="GO" id="GO:0071897">
    <property type="term" value="P:DNA biosynthetic process"/>
    <property type="evidence" value="ECO:0007669"/>
    <property type="project" value="UniProtKB-ARBA"/>
</dbReference>
<evidence type="ECO:0000313" key="4">
    <source>
        <dbReference type="Proteomes" id="UP000807504"/>
    </source>
</evidence>
<sequence length="722" mass="80939">MNYYAHRLMVRLNQNNYILRYRQLFHQYIVDMYAKVESERLWFIRYNQAKLRSEEYIHLRDAVVGNIDGNLNPNDIGNAFILPSSYIGSPRNMQEYIQDAMTFHRSLQRLDLGCIRGVPTPMNFTMMQLVVRRKPGGPILTSIVLLMLKPELCRSLSSKVTNINLTLHNLFPSRTLESIKSRRKNDAYKKLVEEKLLLLTSVPACPPPPPAPAASPVHVAPATALPVPAPHSDVGPILDVDEAEGPPAPKIKPADQPSTADDPWNLHEETLLICSPLYYLDDLNTDLSLRPQPSEEEINILDKAFQQIFIDPANAKSLLVSYLTTVLSPSHLDVFAFWSHLFTKSSPQSYASSISCFGPPSDTEIDCDLLIYPAEVLAARLPLKSSSGPDGKHDSAAPSHLRPLPIASVVVRQFHKILATRLLSQVDPSLDDLQFGFRPKDGIASAVHLLDDLLQDACRRLSSISLAVLEIEKAFDSVSHDAIFDALAARQVSPTLVEYLKFVYANSRTFLCFQGQISPDPVKPTRGVRQGDPLSPLLFLLVFEEVLRSIPNYEGYVLHGRKINHIAYADDLVLVADSITGLKDIANKILPALHTSGLNISIEKSSTISWKADGKNKRVIFDSKSTLLVRNRPVRSFRADEKFKYLGVNFTPRGRVKFRTDLEERLNILAKSLLKPQQKFFFLVKHLLPSLYHQPHLPNVHSGMLKKLDISVGVRRTVLQSA</sequence>
<gene>
    <name evidence="3" type="ORF">HNY73_007344</name>
</gene>
<dbReference type="PANTHER" id="PTHR47027">
    <property type="entry name" value="REVERSE TRANSCRIPTASE DOMAIN-CONTAINING PROTEIN"/>
    <property type="match status" value="1"/>
</dbReference>
<comment type="caution">
    <text evidence="3">The sequence shown here is derived from an EMBL/GenBank/DDBJ whole genome shotgun (WGS) entry which is preliminary data.</text>
</comment>
<dbReference type="PANTHER" id="PTHR47027:SF20">
    <property type="entry name" value="REVERSE TRANSCRIPTASE-LIKE PROTEIN WITH RNA-DIRECTED DNA POLYMERASE DOMAIN"/>
    <property type="match status" value="1"/>
</dbReference>
<dbReference type="Pfam" id="PF14214">
    <property type="entry name" value="Helitron_like_N"/>
    <property type="match status" value="1"/>
</dbReference>
<evidence type="ECO:0000313" key="3">
    <source>
        <dbReference type="EMBL" id="KAF8789405.1"/>
    </source>
</evidence>
<feature type="domain" description="Reverse transcriptase" evidence="2">
    <location>
        <begin position="390"/>
        <end position="650"/>
    </location>
</feature>
<reference evidence="3" key="2">
    <citation type="submission" date="2020-06" db="EMBL/GenBank/DDBJ databases">
        <authorList>
            <person name="Sheffer M."/>
        </authorList>
    </citation>
    <scope>NUCLEOTIDE SEQUENCE</scope>
</reference>